<dbReference type="PANTHER" id="PTHR46323">
    <property type="entry name" value="BETA-GALACTOSIDASE"/>
    <property type="match status" value="1"/>
</dbReference>
<protein>
    <recommendedName>
        <fullName evidence="2">beta-galactosidase</fullName>
        <ecNumber evidence="2">3.2.1.23</ecNumber>
    </recommendedName>
    <alternativeName>
        <fullName evidence="5">Lactase</fullName>
    </alternativeName>
</protein>
<reference evidence="7" key="1">
    <citation type="submission" date="2018-05" db="EMBL/GenBank/DDBJ databases">
        <authorList>
            <person name="Lanie J.A."/>
            <person name="Ng W.-L."/>
            <person name="Kazmierczak K.M."/>
            <person name="Andrzejewski T.M."/>
            <person name="Davidsen T.M."/>
            <person name="Wayne K.J."/>
            <person name="Tettelin H."/>
            <person name="Glass J.I."/>
            <person name="Rusch D."/>
            <person name="Podicherti R."/>
            <person name="Tsui H.-C.T."/>
            <person name="Winkler M.E."/>
        </authorList>
    </citation>
    <scope>NUCLEOTIDE SEQUENCE</scope>
</reference>
<dbReference type="GO" id="GO:0004565">
    <property type="term" value="F:beta-galactosidase activity"/>
    <property type="evidence" value="ECO:0007669"/>
    <property type="project" value="UniProtKB-EC"/>
</dbReference>
<dbReference type="InterPro" id="IPR013783">
    <property type="entry name" value="Ig-like_fold"/>
</dbReference>
<dbReference type="SMART" id="SM01038">
    <property type="entry name" value="Bgal_small_N"/>
    <property type="match status" value="1"/>
</dbReference>
<accession>A0A382ASU3</accession>
<evidence type="ECO:0000256" key="4">
    <source>
        <dbReference type="ARBA" id="ARBA00023295"/>
    </source>
</evidence>
<keyword evidence="4" id="KW-0326">Glycosidase</keyword>
<dbReference type="Gene3D" id="2.60.40.10">
    <property type="entry name" value="Immunoglobulins"/>
    <property type="match status" value="1"/>
</dbReference>
<proteinExistence type="predicted"/>
<dbReference type="SUPFAM" id="SSF74650">
    <property type="entry name" value="Galactose mutarotase-like"/>
    <property type="match status" value="1"/>
</dbReference>
<dbReference type="EC" id="3.2.1.23" evidence="2"/>
<dbReference type="SUPFAM" id="SSF51445">
    <property type="entry name" value="(Trans)glycosidases"/>
    <property type="match status" value="1"/>
</dbReference>
<dbReference type="InterPro" id="IPR006103">
    <property type="entry name" value="Glyco_hydro_2_cat"/>
</dbReference>
<dbReference type="FunFam" id="3.20.20.80:FF:000018">
    <property type="entry name" value="Beta-galactosidase"/>
    <property type="match status" value="1"/>
</dbReference>
<dbReference type="EMBL" id="UINC01026659">
    <property type="protein sequence ID" value="SVB04499.1"/>
    <property type="molecule type" value="Genomic_DNA"/>
</dbReference>
<dbReference type="Pfam" id="PF02836">
    <property type="entry name" value="Glyco_hydro_2_C"/>
    <property type="match status" value="1"/>
</dbReference>
<dbReference type="InterPro" id="IPR050347">
    <property type="entry name" value="Bact_Beta-galactosidase"/>
</dbReference>
<evidence type="ECO:0000259" key="6">
    <source>
        <dbReference type="SMART" id="SM01038"/>
    </source>
</evidence>
<dbReference type="GO" id="GO:0005990">
    <property type="term" value="P:lactose catabolic process"/>
    <property type="evidence" value="ECO:0007669"/>
    <property type="project" value="TreeGrafter"/>
</dbReference>
<dbReference type="InterPro" id="IPR006101">
    <property type="entry name" value="Glyco_hydro_2"/>
</dbReference>
<feature type="non-terminal residue" evidence="7">
    <location>
        <position position="1"/>
    </location>
</feature>
<evidence type="ECO:0000256" key="3">
    <source>
        <dbReference type="ARBA" id="ARBA00022801"/>
    </source>
</evidence>
<dbReference type="Pfam" id="PF02929">
    <property type="entry name" value="Bgal_small_N"/>
    <property type="match status" value="1"/>
</dbReference>
<dbReference type="AlphaFoldDB" id="A0A382ASU3"/>
<evidence type="ECO:0000256" key="2">
    <source>
        <dbReference type="ARBA" id="ARBA00012756"/>
    </source>
</evidence>
<comment type="catalytic activity">
    <reaction evidence="1">
        <text>Hydrolysis of terminal non-reducing beta-D-galactose residues in beta-D-galactosides.</text>
        <dbReference type="EC" id="3.2.1.23"/>
    </reaction>
</comment>
<dbReference type="InterPro" id="IPR023230">
    <property type="entry name" value="Glyco_hydro_2_CS"/>
</dbReference>
<dbReference type="GO" id="GO:0009341">
    <property type="term" value="C:beta-galactosidase complex"/>
    <property type="evidence" value="ECO:0007669"/>
    <property type="project" value="InterPro"/>
</dbReference>
<evidence type="ECO:0000256" key="1">
    <source>
        <dbReference type="ARBA" id="ARBA00001412"/>
    </source>
</evidence>
<dbReference type="PROSITE" id="PS00608">
    <property type="entry name" value="GLYCOSYL_HYDROL_F2_2"/>
    <property type="match status" value="1"/>
</dbReference>
<dbReference type="SUPFAM" id="SSF49303">
    <property type="entry name" value="beta-Galactosidase/glucuronidase domain"/>
    <property type="match status" value="1"/>
</dbReference>
<dbReference type="PRINTS" id="PR00132">
    <property type="entry name" value="GLHYDRLASE2"/>
</dbReference>
<evidence type="ECO:0000256" key="5">
    <source>
        <dbReference type="ARBA" id="ARBA00032230"/>
    </source>
</evidence>
<dbReference type="Pfam" id="PF16353">
    <property type="entry name" value="LacZ_4"/>
    <property type="match status" value="1"/>
</dbReference>
<dbReference type="PANTHER" id="PTHR46323:SF2">
    <property type="entry name" value="BETA-GALACTOSIDASE"/>
    <property type="match status" value="1"/>
</dbReference>
<dbReference type="Gene3D" id="2.70.98.10">
    <property type="match status" value="1"/>
</dbReference>
<dbReference type="InterPro" id="IPR023232">
    <property type="entry name" value="Glyco_hydro_2_AS"/>
</dbReference>
<name>A0A382ASU3_9ZZZZ</name>
<dbReference type="InterPro" id="IPR032312">
    <property type="entry name" value="LacZ_4"/>
</dbReference>
<dbReference type="InterPro" id="IPR011013">
    <property type="entry name" value="Gal_mutarotase_sf_dom"/>
</dbReference>
<dbReference type="InterPro" id="IPR004199">
    <property type="entry name" value="B-gal_small/dom_5"/>
</dbReference>
<dbReference type="PROSITE" id="PS00719">
    <property type="entry name" value="GLYCOSYL_HYDROL_F2_1"/>
    <property type="match status" value="1"/>
</dbReference>
<dbReference type="Gene3D" id="3.20.20.80">
    <property type="entry name" value="Glycosidases"/>
    <property type="match status" value="1"/>
</dbReference>
<organism evidence="7">
    <name type="scientific">marine metagenome</name>
    <dbReference type="NCBI Taxonomy" id="408172"/>
    <lineage>
        <taxon>unclassified sequences</taxon>
        <taxon>metagenomes</taxon>
        <taxon>ecological metagenomes</taxon>
    </lineage>
</organism>
<feature type="domain" description="Beta galactosidase small chain/" evidence="6">
    <location>
        <begin position="392"/>
        <end position="676"/>
    </location>
</feature>
<dbReference type="InterPro" id="IPR014718">
    <property type="entry name" value="GH-type_carb-bd"/>
</dbReference>
<gene>
    <name evidence="7" type="ORF">METZ01_LOCUS157353</name>
</gene>
<keyword evidence="3" id="KW-0378">Hydrolase</keyword>
<evidence type="ECO:0000313" key="7">
    <source>
        <dbReference type="EMBL" id="SVB04499.1"/>
    </source>
</evidence>
<sequence>KGVNRHEHDPVTGHVISRELMEEDIQLMKRFNINAVRTSHYPCDPYWYDLCDKYGLYVIDEANIESHGMGYKPERTLGNAPEWEKAHLSRIKRMVERDKNHPSIIMWSMGNEAGDGVNFIVASDWIHERDPSRPVHYERALERNHVDVYTPMYASIEYIIEWSSLSRDRPLILCEYMHAMGNSLGGLKDYWDAIRSHKYLQGGYIWDWVDQGILKYTEDGRKYFAYGGDFGPPGTPSDGNFLINGLVQPDRRPNPHIFEVKKVYQNYLVEAIDLDQTRIRITNENFFISSGNIETDWVVKADGMVQDSGVFKDLLIEPQEYIDLTVPIKTIEPVNDTEYFLEIEFRTKENKDLIPKDHLVAWEQFKLPIEKVENKNINDLEIDTYDTKNKITVSGHDFKMIFDKRSGSLVSWKYSDIDLISTGPKPHFWRPPTDNDFGYQMPDRMAVWYEPSIKNIQVNLQERSSQVVDIVFSVDYEKIGRVITNYSVNSAGRINVTQTIEPDDDLPNLPRFGMVIELPIQFENMTWFGRGPHESYWDRKSGAKIDLYTGKVADQYHPYVRPQETGNKTDVRWAAFTDDLGSGIMIRGDTLSINATHFRITDFDNGNAELTTRSATSNIRTKKQHRHTIDMSPRKLINVHIDHKQMGVGGEDSWGSQPLPQYQLPAKQYSYSFTMVPIPENSNPVTISKSVVRKNK</sequence>
<dbReference type="InterPro" id="IPR036156">
    <property type="entry name" value="Beta-gal/glucu_dom_sf"/>
</dbReference>
<dbReference type="InterPro" id="IPR017853">
    <property type="entry name" value="GH"/>
</dbReference>
<dbReference type="GO" id="GO:0030246">
    <property type="term" value="F:carbohydrate binding"/>
    <property type="evidence" value="ECO:0007669"/>
    <property type="project" value="InterPro"/>
</dbReference>